<evidence type="ECO:0000313" key="3">
    <source>
        <dbReference type="EMBL" id="CAG5114945.1"/>
    </source>
</evidence>
<dbReference type="PRINTS" id="PR00759">
    <property type="entry name" value="BASICPTASE"/>
</dbReference>
<dbReference type="AlphaFoldDB" id="A0A8S3YHG3"/>
<gene>
    <name evidence="3" type="ORF">CUNI_LOCUS503</name>
</gene>
<dbReference type="PROSITE" id="PS50279">
    <property type="entry name" value="BPTI_KUNITZ_2"/>
    <property type="match status" value="2"/>
</dbReference>
<accession>A0A8S3YHG3</accession>
<feature type="domain" description="BPTI/Kunitz inhibitor" evidence="2">
    <location>
        <begin position="1"/>
        <end position="45"/>
    </location>
</feature>
<dbReference type="OrthoDB" id="4473401at2759"/>
<proteinExistence type="predicted"/>
<organism evidence="3 4">
    <name type="scientific">Candidula unifasciata</name>
    <dbReference type="NCBI Taxonomy" id="100452"/>
    <lineage>
        <taxon>Eukaryota</taxon>
        <taxon>Metazoa</taxon>
        <taxon>Spiralia</taxon>
        <taxon>Lophotrochozoa</taxon>
        <taxon>Mollusca</taxon>
        <taxon>Gastropoda</taxon>
        <taxon>Heterobranchia</taxon>
        <taxon>Euthyneura</taxon>
        <taxon>Panpulmonata</taxon>
        <taxon>Eupulmonata</taxon>
        <taxon>Stylommatophora</taxon>
        <taxon>Helicina</taxon>
        <taxon>Helicoidea</taxon>
        <taxon>Geomitridae</taxon>
        <taxon>Candidula</taxon>
    </lineage>
</organism>
<dbReference type="PROSITE" id="PS00280">
    <property type="entry name" value="BPTI_KUNITZ_1"/>
    <property type="match status" value="1"/>
</dbReference>
<dbReference type="InterPro" id="IPR050098">
    <property type="entry name" value="TFPI/VKTCI-like"/>
</dbReference>
<comment type="caution">
    <text evidence="3">The sequence shown here is derived from an EMBL/GenBank/DDBJ whole genome shotgun (WGS) entry which is preliminary data.</text>
</comment>
<dbReference type="CDD" id="cd00109">
    <property type="entry name" value="Kunitz-type"/>
    <property type="match status" value="2"/>
</dbReference>
<name>A0A8S3YHG3_9EUPU</name>
<dbReference type="GO" id="GO:0004867">
    <property type="term" value="F:serine-type endopeptidase inhibitor activity"/>
    <property type="evidence" value="ECO:0007669"/>
    <property type="project" value="InterPro"/>
</dbReference>
<dbReference type="Gene3D" id="4.10.410.10">
    <property type="entry name" value="Pancreatic trypsin inhibitor Kunitz domain"/>
    <property type="match status" value="2"/>
</dbReference>
<dbReference type="InterPro" id="IPR002223">
    <property type="entry name" value="Kunitz_BPTI"/>
</dbReference>
<feature type="domain" description="BPTI/Kunitz inhibitor" evidence="2">
    <location>
        <begin position="45"/>
        <end position="95"/>
    </location>
</feature>
<dbReference type="InterPro" id="IPR020901">
    <property type="entry name" value="Prtase_inh_Kunz-CS"/>
</dbReference>
<keyword evidence="4" id="KW-1185">Reference proteome</keyword>
<dbReference type="Proteomes" id="UP000678393">
    <property type="component" value="Unassembled WGS sequence"/>
</dbReference>
<evidence type="ECO:0000313" key="4">
    <source>
        <dbReference type="Proteomes" id="UP000678393"/>
    </source>
</evidence>
<keyword evidence="1" id="KW-1015">Disulfide bond</keyword>
<reference evidence="3" key="1">
    <citation type="submission" date="2021-04" db="EMBL/GenBank/DDBJ databases">
        <authorList>
            <consortium name="Molecular Ecology Group"/>
        </authorList>
    </citation>
    <scope>NUCLEOTIDE SEQUENCE</scope>
</reference>
<feature type="non-terminal residue" evidence="3">
    <location>
        <position position="1"/>
    </location>
</feature>
<evidence type="ECO:0000259" key="2">
    <source>
        <dbReference type="PROSITE" id="PS50279"/>
    </source>
</evidence>
<sequence length="101" mass="11226">TGMCLAYFPRYFYNSTSKECEFFVFGGCGGNENRFDNITACQTECQVGYTSGPCLAYFPRYFYNSISGECEQFIYGGCGGNKNRFETTTACQIACQGGYKA</sequence>
<dbReference type="Pfam" id="PF00014">
    <property type="entry name" value="Kunitz_BPTI"/>
    <property type="match status" value="1"/>
</dbReference>
<dbReference type="SUPFAM" id="SSF57362">
    <property type="entry name" value="BPTI-like"/>
    <property type="match status" value="2"/>
</dbReference>
<dbReference type="EMBL" id="CAJHNH020000057">
    <property type="protein sequence ID" value="CAG5114945.1"/>
    <property type="molecule type" value="Genomic_DNA"/>
</dbReference>
<evidence type="ECO:0000256" key="1">
    <source>
        <dbReference type="ARBA" id="ARBA00023157"/>
    </source>
</evidence>
<dbReference type="InterPro" id="IPR036880">
    <property type="entry name" value="Kunitz_BPTI_sf"/>
</dbReference>
<dbReference type="SMART" id="SM00131">
    <property type="entry name" value="KU"/>
    <property type="match status" value="2"/>
</dbReference>
<dbReference type="FunFam" id="4.10.410.10:FF:000020">
    <property type="entry name" value="Collagen, type VI, alpha 3"/>
    <property type="match status" value="1"/>
</dbReference>
<dbReference type="PANTHER" id="PTHR10083:SF373">
    <property type="entry name" value="SERINE PEPTIDASE INHIBITOR, KUNITZ TYPE, 2"/>
    <property type="match status" value="1"/>
</dbReference>
<dbReference type="PANTHER" id="PTHR10083">
    <property type="entry name" value="KUNITZ-TYPE PROTEASE INHIBITOR-RELATED"/>
    <property type="match status" value="1"/>
</dbReference>
<dbReference type="GO" id="GO:0005615">
    <property type="term" value="C:extracellular space"/>
    <property type="evidence" value="ECO:0007669"/>
    <property type="project" value="TreeGrafter"/>
</dbReference>
<protein>
    <recommendedName>
        <fullName evidence="2">BPTI/Kunitz inhibitor domain-containing protein</fullName>
    </recommendedName>
</protein>